<evidence type="ECO:0000313" key="2">
    <source>
        <dbReference type="Proteomes" id="UP000316759"/>
    </source>
</evidence>
<sequence>MVHPEPIPSFLDLQNIPIQPSPFSSIYEVDHLVLQILRDVSQEGRYTGPGCIQDELFQRFPAAFTFLCDIGRNPDTIPRLMEHKRHIQHVNTQLRAYAATHDVITLRDMEQLVQAELPDSFTLLGPIESLPTVLEICQTRRLDSRVIEAFRCGHIPSRLCMTNDEVLELLYDCVCKRRFRLPSSLIGDNTYLRWESAFVHYLLLHMEVPGIPSTFTRGLAFTYNVSFLSPYGIRLNGLPALIERVLCMLRPESVTKINEIAEKHISKEVRDLYQQYSNEFSNPPSKDPYIDFLVDLVKEFNTVLESSNGSDTVWRKMAHLERRLILSGTKLGSSTTSHHTLMQCLSEAAQRSIPELKWDVVNLVSCALRIPRSRQLKRFVAMTLTELNKCNMSVCEPVMYHLVHFSEHIPSLDSVSASRSSTNDRTNSRRQFVGIVYQPWSLSGWLATVGGRCYWREGIVRISLLPRHPSSHRAIAFHSRHIECTTRSLDGGFCDLDALAVCYKINGLHKFHQQFRLAWQKRLASQVPGTSDWLALGRDLQFCCPNALLGPLFNTFLVPCLDQVGLRSKSSWSEDVPDIVIPEIGPDAVTYLDQLFRAPGLAKSDCSILITSVGTIGLQLRWPAFVRYFESHRLLAQPVGTAVSSCERAGDQSASRLDSSTVQTDRVVTVEVKPPADSVPPLAVLAEQTCKRNTLESVIPYETDRSSPTSCSSRQEFIQEIRRREFGCGANLSMEASNLVRCAFPSSPPCSQLSLVPFAHVIQRMEGKLARSLVQLSEDLYGAPGHFLLELIQNADDNRYNLTHSNDVQELPTLEFCAVVHASSATLMGPSSALLVMNNEAVGFTEMDIASLCDIGVSTKTEDRDSKTGKQSTLSHFSSSEINSLSLCAYIATRRFLFVPVHC</sequence>
<comment type="caution">
    <text evidence="1">The sequence shown here is derived from an EMBL/GenBank/DDBJ whole genome shotgun (WGS) entry which is preliminary data.</text>
</comment>
<dbReference type="PANTHER" id="PTHR32387:SF0">
    <property type="entry name" value="PROTEIN NO VEIN"/>
    <property type="match status" value="1"/>
</dbReference>
<dbReference type="InterPro" id="IPR052957">
    <property type="entry name" value="Auxin_embryo_med"/>
</dbReference>
<accession>A0A504YCD8</accession>
<keyword evidence="2" id="KW-1185">Reference proteome</keyword>
<name>A0A504YCD8_FASGI</name>
<reference evidence="1 2" key="1">
    <citation type="submission" date="2019-04" db="EMBL/GenBank/DDBJ databases">
        <title>Annotation for the trematode Fasciola gigantica.</title>
        <authorList>
            <person name="Choi Y.-J."/>
        </authorList>
    </citation>
    <scope>NUCLEOTIDE SEQUENCE [LARGE SCALE GENOMIC DNA]</scope>
    <source>
        <strain evidence="1">Uganda_cow_1</strain>
    </source>
</reference>
<protein>
    <submittedName>
        <fullName evidence="1">Uncharacterized protein</fullName>
    </submittedName>
</protein>
<proteinExistence type="predicted"/>
<dbReference type="Proteomes" id="UP000316759">
    <property type="component" value="Unassembled WGS sequence"/>
</dbReference>
<evidence type="ECO:0000313" key="1">
    <source>
        <dbReference type="EMBL" id="TPP58834.1"/>
    </source>
</evidence>
<organism evidence="1 2">
    <name type="scientific">Fasciola gigantica</name>
    <name type="common">Giant liver fluke</name>
    <dbReference type="NCBI Taxonomy" id="46835"/>
    <lineage>
        <taxon>Eukaryota</taxon>
        <taxon>Metazoa</taxon>
        <taxon>Spiralia</taxon>
        <taxon>Lophotrochozoa</taxon>
        <taxon>Platyhelminthes</taxon>
        <taxon>Trematoda</taxon>
        <taxon>Digenea</taxon>
        <taxon>Plagiorchiida</taxon>
        <taxon>Echinostomata</taxon>
        <taxon>Echinostomatoidea</taxon>
        <taxon>Fasciolidae</taxon>
        <taxon>Fasciola</taxon>
    </lineage>
</organism>
<dbReference type="PANTHER" id="PTHR32387">
    <property type="entry name" value="WU:FJ29H11"/>
    <property type="match status" value="1"/>
</dbReference>
<dbReference type="AlphaFoldDB" id="A0A504YCD8"/>
<dbReference type="OrthoDB" id="1262810at2759"/>
<dbReference type="EMBL" id="SUNJ01011488">
    <property type="protein sequence ID" value="TPP58834.1"/>
    <property type="molecule type" value="Genomic_DNA"/>
</dbReference>
<gene>
    <name evidence="1" type="ORF">FGIG_00391</name>
</gene>
<dbReference type="STRING" id="46835.A0A504YCD8"/>